<keyword evidence="3 13" id="KW-0548">Nucleotidyltransferase</keyword>
<dbReference type="InterPro" id="IPR036265">
    <property type="entry name" value="HIT-like_sf"/>
</dbReference>
<feature type="binding site" evidence="10">
    <location>
        <position position="111"/>
    </location>
    <ligand>
        <name>Zn(2+)</name>
        <dbReference type="ChEBI" id="CHEBI:29105"/>
    </ligand>
</feature>
<reference evidence="13" key="1">
    <citation type="journal article" date="2020" name="mSystems">
        <title>Genome- and Community-Level Interaction Insights into Carbon Utilization and Element Cycling Functions of Hydrothermarchaeota in Hydrothermal Sediment.</title>
        <authorList>
            <person name="Zhou Z."/>
            <person name="Liu Y."/>
            <person name="Xu W."/>
            <person name="Pan J."/>
            <person name="Luo Z.H."/>
            <person name="Li M."/>
        </authorList>
    </citation>
    <scope>NUCLEOTIDE SEQUENCE [LARGE SCALE GENOMIC DNA]</scope>
    <source>
        <strain evidence="13">SpSt-418</strain>
    </source>
</reference>
<evidence type="ECO:0000256" key="11">
    <source>
        <dbReference type="PROSITE-ProRule" id="PRU00464"/>
    </source>
</evidence>
<evidence type="ECO:0000256" key="4">
    <source>
        <dbReference type="ARBA" id="ARBA00022723"/>
    </source>
</evidence>
<accession>A0A7C3PQK4</accession>
<dbReference type="GO" id="GO:0006012">
    <property type="term" value="P:galactose metabolic process"/>
    <property type="evidence" value="ECO:0007669"/>
    <property type="project" value="UniProtKB-UniRule"/>
</dbReference>
<feature type="binding site" evidence="10">
    <location>
        <position position="44"/>
    </location>
    <ligand>
        <name>Zn(2+)</name>
        <dbReference type="ChEBI" id="CHEBI:29105"/>
    </ligand>
</feature>
<dbReference type="PANTHER" id="PTHR42763">
    <property type="entry name" value="ADP-GLUCOSE PHOSPHORYLASE"/>
    <property type="match status" value="1"/>
</dbReference>
<protein>
    <recommendedName>
        <fullName evidence="8">Galactose-1-phosphate uridylyltransferase</fullName>
        <ecNumber evidence="8">2.7.7.12</ecNumber>
    </recommendedName>
</protein>
<evidence type="ECO:0000256" key="6">
    <source>
        <dbReference type="ARBA" id="ARBA00023144"/>
    </source>
</evidence>
<evidence type="ECO:0000259" key="12">
    <source>
        <dbReference type="PROSITE" id="PS51084"/>
    </source>
</evidence>
<dbReference type="EMBL" id="DSRU01000209">
    <property type="protein sequence ID" value="HFM98861.1"/>
    <property type="molecule type" value="Genomic_DNA"/>
</dbReference>
<feature type="domain" description="HIT" evidence="12">
    <location>
        <begin position="195"/>
        <end position="306"/>
    </location>
</feature>
<comment type="caution">
    <text evidence="13">The sequence shown here is derived from an EMBL/GenBank/DDBJ whole genome shotgun (WGS) entry which is preliminary data.</text>
</comment>
<comment type="caution">
    <text evidence="11">Lacks conserved residue(s) required for the propagation of feature annotation.</text>
</comment>
<dbReference type="InterPro" id="IPR001937">
    <property type="entry name" value="GalP_UDPtransf1"/>
</dbReference>
<name>A0A7C3PQK4_9CYAN</name>
<keyword evidence="5 10" id="KW-0862">Zinc</keyword>
<comment type="similarity">
    <text evidence="1">Belongs to the galactose-1-phosphate uridylyltransferase type 1 family.</text>
</comment>
<evidence type="ECO:0000256" key="1">
    <source>
        <dbReference type="ARBA" id="ARBA00010951"/>
    </source>
</evidence>
<feature type="binding site" evidence="10">
    <location>
        <position position="162"/>
    </location>
    <ligand>
        <name>Zn(2+)</name>
        <dbReference type="ChEBI" id="CHEBI:29105"/>
    </ligand>
</feature>
<evidence type="ECO:0000256" key="5">
    <source>
        <dbReference type="ARBA" id="ARBA00022833"/>
    </source>
</evidence>
<dbReference type="Pfam" id="PF02744">
    <property type="entry name" value="GalP_UDP_tr_C"/>
    <property type="match status" value="1"/>
</dbReference>
<feature type="binding site" evidence="10">
    <location>
        <position position="47"/>
    </location>
    <ligand>
        <name>Zn(2+)</name>
        <dbReference type="ChEBI" id="CHEBI:29105"/>
    </ligand>
</feature>
<dbReference type="InterPro" id="IPR011146">
    <property type="entry name" value="HIT-like"/>
</dbReference>
<evidence type="ECO:0000256" key="8">
    <source>
        <dbReference type="NCBIfam" id="TIGR00209"/>
    </source>
</evidence>
<dbReference type="PIRSF" id="PIRSF000808">
    <property type="entry name" value="GalT"/>
    <property type="match status" value="1"/>
</dbReference>
<evidence type="ECO:0000256" key="10">
    <source>
        <dbReference type="PIRSR" id="PIRSR000808-3"/>
    </source>
</evidence>
<keyword evidence="6" id="KW-0299">Galactose metabolism</keyword>
<dbReference type="InterPro" id="IPR053177">
    <property type="entry name" value="ADP-glucose_phosphorylase"/>
</dbReference>
<dbReference type="PANTHER" id="PTHR42763:SF2">
    <property type="entry name" value="ADP-GLUCOSE PHOSPHORYLASE"/>
    <property type="match status" value="1"/>
</dbReference>
<organism evidence="13">
    <name type="scientific">Oscillatoriales cyanobacterium SpSt-418</name>
    <dbReference type="NCBI Taxonomy" id="2282169"/>
    <lineage>
        <taxon>Bacteria</taxon>
        <taxon>Bacillati</taxon>
        <taxon>Cyanobacteriota</taxon>
        <taxon>Cyanophyceae</taxon>
        <taxon>Oscillatoriophycideae</taxon>
        <taxon>Oscillatoriales</taxon>
    </lineage>
</organism>
<feature type="active site" description="Tele-UMP-histidine intermediate" evidence="9">
    <location>
        <position position="164"/>
    </location>
</feature>
<dbReference type="Pfam" id="PF01087">
    <property type="entry name" value="GalP_UDP_transf"/>
    <property type="match status" value="1"/>
</dbReference>
<keyword evidence="7" id="KW-0119">Carbohydrate metabolism</keyword>
<dbReference type="EC" id="2.7.7.12" evidence="8"/>
<sequence length="333" mass="38086">MPEIRYNPITSDWVIIATERAKRPHEFIQTDREKLIVPAYRPDCPFCFGNEDHTPDEIYRLCNDQGWRVRIVSNKYPALSSEGERQWIRRGFFRTVTGVGHHDVVIEHPDHNAAIAGMNAEDVLNILRVYRTRYQELRQDPRVKAIVIFKNHGMEAGTSLEHPHSQIAATPIVPTQFRDRLDMATRFFDTGGECLFCRVLEEELATGERIVAQNADFVAFIPYAALSPFHLWIFPRRHISSFDSTADSELASFASILREVTAKIYYGLGDPAYNFTIRSSPTDEHQTDYFHWYLAIVPRVSRAAGFEMGSGMYINTSLPEASAEFLRSVIVPS</sequence>
<evidence type="ECO:0000256" key="2">
    <source>
        <dbReference type="ARBA" id="ARBA00022679"/>
    </source>
</evidence>
<comment type="cofactor">
    <cofactor evidence="10">
        <name>Zn(2+)</name>
        <dbReference type="ChEBI" id="CHEBI:29105"/>
    </cofactor>
    <text evidence="10">Binds 1 zinc ion per subunit.</text>
</comment>
<proteinExistence type="inferred from homology"/>
<dbReference type="SUPFAM" id="SSF54197">
    <property type="entry name" value="HIT-like"/>
    <property type="match status" value="2"/>
</dbReference>
<dbReference type="NCBIfam" id="TIGR00209">
    <property type="entry name" value="galT_1"/>
    <property type="match status" value="1"/>
</dbReference>
<dbReference type="GO" id="GO:0008270">
    <property type="term" value="F:zinc ion binding"/>
    <property type="evidence" value="ECO:0007669"/>
    <property type="project" value="InterPro"/>
</dbReference>
<dbReference type="AlphaFoldDB" id="A0A7C3PQK4"/>
<dbReference type="GO" id="GO:0008108">
    <property type="term" value="F:UDP-glucose:hexose-1-phosphate uridylyltransferase activity"/>
    <property type="evidence" value="ECO:0007669"/>
    <property type="project" value="UniProtKB-UniRule"/>
</dbReference>
<gene>
    <name evidence="13" type="primary">galT</name>
    <name evidence="13" type="ORF">ENR64_14105</name>
</gene>
<evidence type="ECO:0000256" key="7">
    <source>
        <dbReference type="ARBA" id="ARBA00023277"/>
    </source>
</evidence>
<evidence type="ECO:0000256" key="9">
    <source>
        <dbReference type="PIRSR" id="PIRSR000808-1"/>
    </source>
</evidence>
<dbReference type="InterPro" id="IPR005849">
    <property type="entry name" value="GalP_Utransf_N"/>
</dbReference>
<dbReference type="PROSITE" id="PS51084">
    <property type="entry name" value="HIT_2"/>
    <property type="match status" value="1"/>
</dbReference>
<dbReference type="Gene3D" id="3.30.428.10">
    <property type="entry name" value="HIT-like"/>
    <property type="match status" value="2"/>
</dbReference>
<keyword evidence="2 13" id="KW-0808">Transferase</keyword>
<dbReference type="InterPro" id="IPR005850">
    <property type="entry name" value="GalP_Utransf_C"/>
</dbReference>
<evidence type="ECO:0000256" key="3">
    <source>
        <dbReference type="ARBA" id="ARBA00022695"/>
    </source>
</evidence>
<keyword evidence="4 10" id="KW-0479">Metal-binding</keyword>
<evidence type="ECO:0000313" key="13">
    <source>
        <dbReference type="EMBL" id="HFM98861.1"/>
    </source>
</evidence>